<dbReference type="EMBL" id="VSSQ01028769">
    <property type="protein sequence ID" value="MPM78621.1"/>
    <property type="molecule type" value="Genomic_DNA"/>
</dbReference>
<dbReference type="Gene3D" id="1.10.3210.10">
    <property type="entry name" value="Hypothetical protein af1432"/>
    <property type="match status" value="1"/>
</dbReference>
<organism evidence="2">
    <name type="scientific">bioreactor metagenome</name>
    <dbReference type="NCBI Taxonomy" id="1076179"/>
    <lineage>
        <taxon>unclassified sequences</taxon>
        <taxon>metagenomes</taxon>
        <taxon>ecological metagenomes</taxon>
    </lineage>
</organism>
<accession>A0A645CNW8</accession>
<comment type="caution">
    <text evidence="2">The sequence shown here is derived from an EMBL/GenBank/DDBJ whole genome shotgun (WGS) entry which is preliminary data.</text>
</comment>
<dbReference type="EC" id="3.1.4.-" evidence="2"/>
<dbReference type="GO" id="GO:0004112">
    <property type="term" value="F:cyclic-nucleotide phosphodiesterase activity"/>
    <property type="evidence" value="ECO:0007669"/>
    <property type="project" value="TreeGrafter"/>
</dbReference>
<sequence length="129" mass="14820">MIRSHTFYTYRLLQAIKGFETINKWAAFHHETLDGRGYPFHLKDDSIPLGSRIMAVADIYTALTEDRPYRKGMSAQEAVGILSSMVKNNAICPYSVSMLVNNIEEIEALHRDVQHEAKRTYDYVLEPVK</sequence>
<dbReference type="GO" id="GO:0009214">
    <property type="term" value="P:cyclic nucleotide catabolic process"/>
    <property type="evidence" value="ECO:0007669"/>
    <property type="project" value="TreeGrafter"/>
</dbReference>
<evidence type="ECO:0000259" key="1">
    <source>
        <dbReference type="PROSITE" id="PS51832"/>
    </source>
</evidence>
<dbReference type="PANTHER" id="PTHR43155">
    <property type="entry name" value="CYCLIC DI-GMP PHOSPHODIESTERASE PA4108-RELATED"/>
    <property type="match status" value="1"/>
</dbReference>
<reference evidence="2" key="1">
    <citation type="submission" date="2019-08" db="EMBL/GenBank/DDBJ databases">
        <authorList>
            <person name="Kucharzyk K."/>
            <person name="Murdoch R.W."/>
            <person name="Higgins S."/>
            <person name="Loffler F."/>
        </authorList>
    </citation>
    <scope>NUCLEOTIDE SEQUENCE</scope>
</reference>
<dbReference type="CDD" id="cd00077">
    <property type="entry name" value="HDc"/>
    <property type="match status" value="1"/>
</dbReference>
<dbReference type="PANTHER" id="PTHR43155:SF1">
    <property type="entry name" value="3'3'-CGAMP-SPECIFIC PHOSPHODIESTERASE 1"/>
    <property type="match status" value="1"/>
</dbReference>
<dbReference type="InterPro" id="IPR037522">
    <property type="entry name" value="HD_GYP_dom"/>
</dbReference>
<evidence type="ECO:0000313" key="2">
    <source>
        <dbReference type="EMBL" id="MPM78621.1"/>
    </source>
</evidence>
<gene>
    <name evidence="2" type="ORF">SDC9_125632</name>
</gene>
<protein>
    <submittedName>
        <fullName evidence="2">3'3'-cGAMP-specific phosphodiesterase 1</fullName>
        <ecNumber evidence="2">3.1.4.-</ecNumber>
    </submittedName>
</protein>
<name>A0A645CNW8_9ZZZZ</name>
<feature type="domain" description="HD-GYP" evidence="1">
    <location>
        <begin position="1"/>
        <end position="115"/>
    </location>
</feature>
<proteinExistence type="predicted"/>
<keyword evidence="2" id="KW-0378">Hydrolase</keyword>
<dbReference type="SUPFAM" id="SSF109604">
    <property type="entry name" value="HD-domain/PDEase-like"/>
    <property type="match status" value="1"/>
</dbReference>
<dbReference type="InterPro" id="IPR003607">
    <property type="entry name" value="HD/PDEase_dom"/>
</dbReference>
<dbReference type="PROSITE" id="PS51832">
    <property type="entry name" value="HD_GYP"/>
    <property type="match status" value="1"/>
</dbReference>
<dbReference type="Pfam" id="PF13487">
    <property type="entry name" value="HD_5"/>
    <property type="match status" value="1"/>
</dbReference>
<dbReference type="AlphaFoldDB" id="A0A645CNW8"/>